<evidence type="ECO:0000313" key="3">
    <source>
        <dbReference type="Proteomes" id="UP001274896"/>
    </source>
</evidence>
<feature type="region of interest" description="Disordered" evidence="1">
    <location>
        <begin position="1"/>
        <end position="21"/>
    </location>
</feature>
<dbReference type="EMBL" id="JAUCMX010000013">
    <property type="protein sequence ID" value="KAK3525921.1"/>
    <property type="molecule type" value="Genomic_DNA"/>
</dbReference>
<sequence>MSINPLVAGSDPDLGIKPTLR</sequence>
<evidence type="ECO:0000313" key="2">
    <source>
        <dbReference type="EMBL" id="KAK3525921.1"/>
    </source>
</evidence>
<proteinExistence type="predicted"/>
<keyword evidence="3" id="KW-1185">Reference proteome</keyword>
<evidence type="ECO:0000256" key="1">
    <source>
        <dbReference type="SAM" id="MobiDB-lite"/>
    </source>
</evidence>
<protein>
    <submittedName>
        <fullName evidence="2">Uncharacterized protein</fullName>
    </submittedName>
</protein>
<organism evidence="2 3">
    <name type="scientific">Hemibagrus guttatus</name>
    <dbReference type="NCBI Taxonomy" id="175788"/>
    <lineage>
        <taxon>Eukaryota</taxon>
        <taxon>Metazoa</taxon>
        <taxon>Chordata</taxon>
        <taxon>Craniata</taxon>
        <taxon>Vertebrata</taxon>
        <taxon>Euteleostomi</taxon>
        <taxon>Actinopterygii</taxon>
        <taxon>Neopterygii</taxon>
        <taxon>Teleostei</taxon>
        <taxon>Ostariophysi</taxon>
        <taxon>Siluriformes</taxon>
        <taxon>Bagridae</taxon>
        <taxon>Hemibagrus</taxon>
    </lineage>
</organism>
<name>A0AAE0QMV7_9TELE</name>
<reference evidence="2" key="1">
    <citation type="submission" date="2023-06" db="EMBL/GenBank/DDBJ databases">
        <title>Male Hemibagrus guttatus genome.</title>
        <authorList>
            <person name="Bian C."/>
        </authorList>
    </citation>
    <scope>NUCLEOTIDE SEQUENCE</scope>
    <source>
        <strain evidence="2">Male_cb2023</strain>
        <tissue evidence="2">Muscle</tissue>
    </source>
</reference>
<comment type="caution">
    <text evidence="2">The sequence shown here is derived from an EMBL/GenBank/DDBJ whole genome shotgun (WGS) entry which is preliminary data.</text>
</comment>
<dbReference type="Proteomes" id="UP001274896">
    <property type="component" value="Unassembled WGS sequence"/>
</dbReference>
<accession>A0AAE0QMV7</accession>
<dbReference type="AlphaFoldDB" id="A0AAE0QMV7"/>
<gene>
    <name evidence="2" type="ORF">QTP70_010975</name>
</gene>